<feature type="transmembrane region" description="Helical" evidence="8">
    <location>
        <begin position="59"/>
        <end position="76"/>
    </location>
</feature>
<dbReference type="Pfam" id="PF13231">
    <property type="entry name" value="PMT_2"/>
    <property type="match status" value="1"/>
</dbReference>
<sequence length="425" mass="47934">MSKIKFLILILSLGFGLRIAWILWNPAPPASDFLFMYNAALHAAAGDFSFGESPYYTSFPYQFGFTMYEALIIGLFGNHHLFVLKLLNVLFSTGTALVVYLFASKAFNETSGRIAMLFYLFYLPNITMCSVLTNQHISVFLFLLGCLLLLQRGDSAVRWLLAGLALGLGNLMRPIGVVYLAGMLFFFVPVSWRLWRTAFKRQTAINAAKLAGAIAVYVLVQLSASFLLVSSGIAGQPLSGGDKYWKFMVGLNAETNGSWNMEDSRYANRYAFGEERHRAELIKIKERLENKPELLALMGRKLTLLWGSPDSSPYWSLQGINRQDLESLLSKWEQPFYVLMCAFGTVSMIMLWRSGRQSEAVFGLVVLLLYAAAHLLIEIQSRYRLDLIPVFILLQSCGAYHAYIWIREARLPFGYGQRNGKELGM</sequence>
<dbReference type="Proteomes" id="UP001597493">
    <property type="component" value="Unassembled WGS sequence"/>
</dbReference>
<evidence type="ECO:0000259" key="9">
    <source>
        <dbReference type="Pfam" id="PF13231"/>
    </source>
</evidence>
<evidence type="ECO:0000256" key="6">
    <source>
        <dbReference type="ARBA" id="ARBA00022989"/>
    </source>
</evidence>
<evidence type="ECO:0000256" key="8">
    <source>
        <dbReference type="SAM" id="Phobius"/>
    </source>
</evidence>
<evidence type="ECO:0000256" key="7">
    <source>
        <dbReference type="ARBA" id="ARBA00023136"/>
    </source>
</evidence>
<keyword evidence="6 8" id="KW-1133">Transmembrane helix</keyword>
<keyword evidence="11" id="KW-1185">Reference proteome</keyword>
<dbReference type="InterPro" id="IPR038731">
    <property type="entry name" value="RgtA/B/C-like"/>
</dbReference>
<feature type="transmembrane region" description="Helical" evidence="8">
    <location>
        <begin position="83"/>
        <end position="103"/>
    </location>
</feature>
<protein>
    <submittedName>
        <fullName evidence="10">Glycosyltransferase family 39 protein</fullName>
        <ecNumber evidence="10">2.4.-.-</ecNumber>
    </submittedName>
</protein>
<evidence type="ECO:0000313" key="11">
    <source>
        <dbReference type="Proteomes" id="UP001597493"/>
    </source>
</evidence>
<keyword evidence="7 8" id="KW-0472">Membrane</keyword>
<comment type="subcellular location">
    <subcellularLocation>
        <location evidence="1">Cell membrane</location>
        <topology evidence="1">Multi-pass membrane protein</topology>
    </subcellularLocation>
</comment>
<feature type="transmembrane region" description="Helical" evidence="8">
    <location>
        <begin position="387"/>
        <end position="406"/>
    </location>
</feature>
<dbReference type="GO" id="GO:0016757">
    <property type="term" value="F:glycosyltransferase activity"/>
    <property type="evidence" value="ECO:0007669"/>
    <property type="project" value="UniProtKB-KW"/>
</dbReference>
<accession>A0ABW5R6R8</accession>
<comment type="caution">
    <text evidence="10">The sequence shown here is derived from an EMBL/GenBank/DDBJ whole genome shotgun (WGS) entry which is preliminary data.</text>
</comment>
<dbReference type="InterPro" id="IPR050297">
    <property type="entry name" value="LipidA_mod_glycosyltrf_83"/>
</dbReference>
<dbReference type="RefSeq" id="WP_379279713.1">
    <property type="nucleotide sequence ID" value="NZ_JBHUGT010000011.1"/>
</dbReference>
<evidence type="ECO:0000256" key="5">
    <source>
        <dbReference type="ARBA" id="ARBA00022692"/>
    </source>
</evidence>
<keyword evidence="5 8" id="KW-0812">Transmembrane</keyword>
<dbReference type="EC" id="2.4.-.-" evidence="10"/>
<proteinExistence type="predicted"/>
<dbReference type="EMBL" id="JBHUMY010000043">
    <property type="protein sequence ID" value="MFD2663533.1"/>
    <property type="molecule type" value="Genomic_DNA"/>
</dbReference>
<gene>
    <name evidence="10" type="ORF">ACFSW5_25160</name>
</gene>
<dbReference type="PANTHER" id="PTHR33908">
    <property type="entry name" value="MANNOSYLTRANSFERASE YKCB-RELATED"/>
    <property type="match status" value="1"/>
</dbReference>
<feature type="transmembrane region" description="Helical" evidence="8">
    <location>
        <begin position="336"/>
        <end position="353"/>
    </location>
</feature>
<keyword evidence="3 10" id="KW-0328">Glycosyltransferase</keyword>
<feature type="transmembrane region" description="Helical" evidence="8">
    <location>
        <begin position="178"/>
        <end position="195"/>
    </location>
</feature>
<feature type="transmembrane region" description="Helical" evidence="8">
    <location>
        <begin position="207"/>
        <end position="229"/>
    </location>
</feature>
<feature type="domain" description="Glycosyltransferase RgtA/B/C/D-like" evidence="9">
    <location>
        <begin position="70"/>
        <end position="198"/>
    </location>
</feature>
<name>A0ABW5R6R8_9BACL</name>
<organism evidence="10 11">
    <name type="scientific">Paenibacillus thailandensis</name>
    <dbReference type="NCBI Taxonomy" id="393250"/>
    <lineage>
        <taxon>Bacteria</taxon>
        <taxon>Bacillati</taxon>
        <taxon>Bacillota</taxon>
        <taxon>Bacilli</taxon>
        <taxon>Bacillales</taxon>
        <taxon>Paenibacillaceae</taxon>
        <taxon>Paenibacillus</taxon>
    </lineage>
</organism>
<keyword evidence="2" id="KW-1003">Cell membrane</keyword>
<evidence type="ECO:0000313" key="10">
    <source>
        <dbReference type="EMBL" id="MFD2663533.1"/>
    </source>
</evidence>
<feature type="transmembrane region" description="Helical" evidence="8">
    <location>
        <begin position="360"/>
        <end position="381"/>
    </location>
</feature>
<dbReference type="PANTHER" id="PTHR33908:SF11">
    <property type="entry name" value="MEMBRANE PROTEIN"/>
    <property type="match status" value="1"/>
</dbReference>
<evidence type="ECO:0000256" key="3">
    <source>
        <dbReference type="ARBA" id="ARBA00022676"/>
    </source>
</evidence>
<reference evidence="11" key="1">
    <citation type="journal article" date="2019" name="Int. J. Syst. Evol. Microbiol.">
        <title>The Global Catalogue of Microorganisms (GCM) 10K type strain sequencing project: providing services to taxonomists for standard genome sequencing and annotation.</title>
        <authorList>
            <consortium name="The Broad Institute Genomics Platform"/>
            <consortium name="The Broad Institute Genome Sequencing Center for Infectious Disease"/>
            <person name="Wu L."/>
            <person name="Ma J."/>
        </authorList>
    </citation>
    <scope>NUCLEOTIDE SEQUENCE [LARGE SCALE GENOMIC DNA]</scope>
    <source>
        <strain evidence="11">TISTR 1827</strain>
    </source>
</reference>
<evidence type="ECO:0000256" key="2">
    <source>
        <dbReference type="ARBA" id="ARBA00022475"/>
    </source>
</evidence>
<evidence type="ECO:0000256" key="4">
    <source>
        <dbReference type="ARBA" id="ARBA00022679"/>
    </source>
</evidence>
<keyword evidence="4 10" id="KW-0808">Transferase</keyword>
<evidence type="ECO:0000256" key="1">
    <source>
        <dbReference type="ARBA" id="ARBA00004651"/>
    </source>
</evidence>